<name>A0A6C0JMJ7_9ZZZZ</name>
<feature type="coiled-coil region" evidence="1">
    <location>
        <begin position="351"/>
        <end position="389"/>
    </location>
</feature>
<evidence type="ECO:0000256" key="1">
    <source>
        <dbReference type="SAM" id="Coils"/>
    </source>
</evidence>
<keyword evidence="1" id="KW-0175">Coiled coil</keyword>
<protein>
    <submittedName>
        <fullName evidence="3">Uncharacterized protein</fullName>
    </submittedName>
</protein>
<sequence length="435" mass="50350">METTLPPNFRSMLIDFTNDLTTTYPEFSYLWSKWADPEITDIELKVLFDYCLKIYPQRFFDILYQNDAIFSPDDETDTYFLPNVSFRLLFNCEDVSESTKKTLWKYLQLVLFTIVGGVKDKSSFGDTMNLFEGIDEKDLQEKLADTMSGITDFFKNLERPNQGETDGTDVEDNEVPNLTELPDMKKMQEEFKNMFEQTGNPSSNPLPDLSNIQSHLKSLFEGKIGSLAKEMAEEISEEFKDILEGDTSGIKNSEDVIKKLMKNPKKIMDLMKTVSSKLDNKMKSGEISKEELMKEAGDLLGKMKDMGGGEDLNQMFKEMAKKMGGLGKNMRLDTTAIERMTKMNTTKEKMKSRFESKKQLQQEEIEKRKEEIRKRVEEQRQLMAKYSLESTDSPNNFVFRLEGEEAQEKSFIHPDLLKEETKPVPLKKKKNKNKK</sequence>
<dbReference type="EMBL" id="MN740405">
    <property type="protein sequence ID" value="QHU04894.1"/>
    <property type="molecule type" value="Genomic_DNA"/>
</dbReference>
<feature type="compositionally biased region" description="Basic and acidic residues" evidence="2">
    <location>
        <begin position="409"/>
        <end position="422"/>
    </location>
</feature>
<dbReference type="AlphaFoldDB" id="A0A6C0JMJ7"/>
<feature type="region of interest" description="Disordered" evidence="2">
    <location>
        <begin position="409"/>
        <end position="435"/>
    </location>
</feature>
<proteinExistence type="predicted"/>
<organism evidence="3">
    <name type="scientific">viral metagenome</name>
    <dbReference type="NCBI Taxonomy" id="1070528"/>
    <lineage>
        <taxon>unclassified sequences</taxon>
        <taxon>metagenomes</taxon>
        <taxon>organismal metagenomes</taxon>
    </lineage>
</organism>
<accession>A0A6C0JMJ7</accession>
<feature type="compositionally biased region" description="Basic residues" evidence="2">
    <location>
        <begin position="425"/>
        <end position="435"/>
    </location>
</feature>
<evidence type="ECO:0000256" key="2">
    <source>
        <dbReference type="SAM" id="MobiDB-lite"/>
    </source>
</evidence>
<evidence type="ECO:0000313" key="3">
    <source>
        <dbReference type="EMBL" id="QHU04894.1"/>
    </source>
</evidence>
<reference evidence="3" key="1">
    <citation type="journal article" date="2020" name="Nature">
        <title>Giant virus diversity and host interactions through global metagenomics.</title>
        <authorList>
            <person name="Schulz F."/>
            <person name="Roux S."/>
            <person name="Paez-Espino D."/>
            <person name="Jungbluth S."/>
            <person name="Walsh D.A."/>
            <person name="Denef V.J."/>
            <person name="McMahon K.D."/>
            <person name="Konstantinidis K.T."/>
            <person name="Eloe-Fadrosh E.A."/>
            <person name="Kyrpides N.C."/>
            <person name="Woyke T."/>
        </authorList>
    </citation>
    <scope>NUCLEOTIDE SEQUENCE</scope>
    <source>
        <strain evidence="3">GVMAG-M-3300027708-5</strain>
    </source>
</reference>